<sequence length="104" mass="10478">MVSTKKIAFVTCASVAVFGVLVMGGCVALVATTADEAEVTVSAEDEARVAVGLALGLMEDAERAELCEAVALDADAAAEGFAEGLPDVDLDVEAVASVLAEECE</sequence>
<keyword evidence="1" id="KW-0812">Transmembrane</keyword>
<dbReference type="Proteomes" id="UP001348641">
    <property type="component" value="Unassembled WGS sequence"/>
</dbReference>
<evidence type="ECO:0000256" key="1">
    <source>
        <dbReference type="SAM" id="Phobius"/>
    </source>
</evidence>
<feature type="transmembrane region" description="Helical" evidence="1">
    <location>
        <begin position="7"/>
        <end position="31"/>
    </location>
</feature>
<evidence type="ECO:0000313" key="3">
    <source>
        <dbReference type="Proteomes" id="UP001348641"/>
    </source>
</evidence>
<accession>A0ABU7KNH0</accession>
<evidence type="ECO:0000313" key="2">
    <source>
        <dbReference type="EMBL" id="MEE2050822.1"/>
    </source>
</evidence>
<proteinExistence type="predicted"/>
<keyword evidence="1" id="KW-0472">Membrane</keyword>
<name>A0ABU7KNH0_9ACTN</name>
<comment type="caution">
    <text evidence="2">The sequence shown here is derived from an EMBL/GenBank/DDBJ whole genome shotgun (WGS) entry which is preliminary data.</text>
</comment>
<organism evidence="2 3">
    <name type="scientific">Nocardiopsis tropica</name>
    <dbReference type="NCBI Taxonomy" id="109330"/>
    <lineage>
        <taxon>Bacteria</taxon>
        <taxon>Bacillati</taxon>
        <taxon>Actinomycetota</taxon>
        <taxon>Actinomycetes</taxon>
        <taxon>Streptosporangiales</taxon>
        <taxon>Nocardiopsidaceae</taxon>
        <taxon>Nocardiopsis</taxon>
    </lineage>
</organism>
<reference evidence="2 3" key="1">
    <citation type="submission" date="2023-07" db="EMBL/GenBank/DDBJ databases">
        <authorList>
            <person name="Girao M."/>
            <person name="Carvalho M.F."/>
        </authorList>
    </citation>
    <scope>NUCLEOTIDE SEQUENCE [LARGE SCALE GENOMIC DNA]</scope>
    <source>
        <strain evidence="2 3">66/93</strain>
    </source>
</reference>
<dbReference type="EMBL" id="JAUUCC010000020">
    <property type="protein sequence ID" value="MEE2050822.1"/>
    <property type="molecule type" value="Genomic_DNA"/>
</dbReference>
<dbReference type="PROSITE" id="PS51257">
    <property type="entry name" value="PROKAR_LIPOPROTEIN"/>
    <property type="match status" value="1"/>
</dbReference>
<keyword evidence="1" id="KW-1133">Transmembrane helix</keyword>
<gene>
    <name evidence="2" type="ORF">Q8A49_09965</name>
</gene>
<evidence type="ECO:0008006" key="4">
    <source>
        <dbReference type="Google" id="ProtNLM"/>
    </source>
</evidence>
<protein>
    <recommendedName>
        <fullName evidence="4">DUF732 domain-containing protein</fullName>
    </recommendedName>
</protein>